<dbReference type="STRING" id="47839.BN973_00512"/>
<reference evidence="6" key="1">
    <citation type="journal article" date="2014" name="Genome Announc.">
        <title>Draft Genome Sequence of Mycobacterium triplex DSM 44626.</title>
        <authorList>
            <person name="Sassi M."/>
            <person name="Croce O."/>
            <person name="Robert C."/>
            <person name="Raoult D."/>
            <person name="Drancourt M."/>
        </authorList>
    </citation>
    <scope>NUCLEOTIDE SEQUENCE [LARGE SCALE GENOMIC DNA]</scope>
    <source>
        <strain evidence="6">DSM 44626</strain>
    </source>
</reference>
<keyword evidence="2 3" id="KW-0186">Copper</keyword>
<dbReference type="CDD" id="cd02968">
    <property type="entry name" value="SCO"/>
    <property type="match status" value="1"/>
</dbReference>
<dbReference type="EMBL" id="LQPY01000042">
    <property type="protein sequence ID" value="ORW99104.1"/>
    <property type="molecule type" value="Genomic_DNA"/>
</dbReference>
<dbReference type="Gene3D" id="3.40.30.10">
    <property type="entry name" value="Glutaredoxin"/>
    <property type="match status" value="1"/>
</dbReference>
<sequence length="170" mass="18831">MKIPGRPSFTLIDHDGNEVTETSYPGRYLLVFFGFTNCAMVCPRALSRLTDVLARLGADADRIQPLYVSVDPQRDTPDALKRFLMRAAPAFIGLTGTQQQVDAARSAFHVFTERREDPSAPDGYVMPHTAITYLVGPDGEFVAHFGDAVAADEVCARIRHILREAEQHAR</sequence>
<feature type="binding site" evidence="3">
    <location>
        <position position="128"/>
    </location>
    <ligand>
        <name>Cu cation</name>
        <dbReference type="ChEBI" id="CHEBI:23378"/>
    </ligand>
</feature>
<feature type="binding site" evidence="3">
    <location>
        <position position="42"/>
    </location>
    <ligand>
        <name>Cu cation</name>
        <dbReference type="ChEBI" id="CHEBI:23378"/>
    </ligand>
</feature>
<dbReference type="Pfam" id="PF02630">
    <property type="entry name" value="SCO1-SenC"/>
    <property type="match status" value="1"/>
</dbReference>
<keyword evidence="3" id="KW-0479">Metal-binding</keyword>
<dbReference type="AlphaFoldDB" id="A0A024JRE5"/>
<dbReference type="HOGENOM" id="CLU_050131_3_0_11"/>
<keyword evidence="8" id="KW-1185">Reference proteome</keyword>
<dbReference type="GO" id="GO:0003824">
    <property type="term" value="F:catalytic activity"/>
    <property type="evidence" value="ECO:0007669"/>
    <property type="project" value="UniProtKB-ARBA"/>
</dbReference>
<dbReference type="InterPro" id="IPR036249">
    <property type="entry name" value="Thioredoxin-like_sf"/>
</dbReference>
<dbReference type="Proteomes" id="UP000028880">
    <property type="component" value="Unassembled WGS sequence"/>
</dbReference>
<comment type="similarity">
    <text evidence="1">Belongs to the SCO1/2 family.</text>
</comment>
<evidence type="ECO:0000313" key="8">
    <source>
        <dbReference type="Proteomes" id="UP000193710"/>
    </source>
</evidence>
<dbReference type="EMBL" id="HG964446">
    <property type="protein sequence ID" value="CDO86171.1"/>
    <property type="molecule type" value="Genomic_DNA"/>
</dbReference>
<feature type="disulfide bond" description="Redox-active" evidence="4">
    <location>
        <begin position="38"/>
        <end position="42"/>
    </location>
</feature>
<evidence type="ECO:0000259" key="5">
    <source>
        <dbReference type="PROSITE" id="PS51352"/>
    </source>
</evidence>
<accession>A0A024JRE5</accession>
<dbReference type="GO" id="GO:0046872">
    <property type="term" value="F:metal ion binding"/>
    <property type="evidence" value="ECO:0007669"/>
    <property type="project" value="UniProtKB-KW"/>
</dbReference>
<dbReference type="PANTHER" id="PTHR12151:SF25">
    <property type="entry name" value="LINALOOL DEHYDRATASE_ISOMERASE DOMAIN-CONTAINING PROTEIN"/>
    <property type="match status" value="1"/>
</dbReference>
<dbReference type="SUPFAM" id="SSF52833">
    <property type="entry name" value="Thioredoxin-like"/>
    <property type="match status" value="1"/>
</dbReference>
<dbReference type="InterPro" id="IPR003782">
    <property type="entry name" value="SCO1/SenC"/>
</dbReference>
<reference evidence="7 8" key="3">
    <citation type="submission" date="2016-01" db="EMBL/GenBank/DDBJ databases">
        <title>The new phylogeny of the genus Mycobacterium.</title>
        <authorList>
            <person name="Tarcisio F."/>
            <person name="Conor M."/>
            <person name="Antonella G."/>
            <person name="Elisabetta G."/>
            <person name="Giulia F.S."/>
            <person name="Sara T."/>
            <person name="Anna F."/>
            <person name="Clotilde B."/>
            <person name="Roberto B."/>
            <person name="Veronica D.S."/>
            <person name="Fabio R."/>
            <person name="Monica P."/>
            <person name="Olivier J."/>
            <person name="Enrico T."/>
            <person name="Nicola S."/>
        </authorList>
    </citation>
    <scope>NUCLEOTIDE SEQUENCE [LARGE SCALE GENOMIC DNA]</scope>
    <source>
        <strain evidence="7 8">DSM 44626</strain>
    </source>
</reference>
<evidence type="ECO:0000256" key="3">
    <source>
        <dbReference type="PIRSR" id="PIRSR603782-1"/>
    </source>
</evidence>
<evidence type="ECO:0000313" key="7">
    <source>
        <dbReference type="EMBL" id="ORW99104.1"/>
    </source>
</evidence>
<feature type="binding site" evidence="3">
    <location>
        <position position="38"/>
    </location>
    <ligand>
        <name>Cu cation</name>
        <dbReference type="ChEBI" id="CHEBI:23378"/>
    </ligand>
</feature>
<evidence type="ECO:0000256" key="2">
    <source>
        <dbReference type="ARBA" id="ARBA00023008"/>
    </source>
</evidence>
<keyword evidence="4" id="KW-1015">Disulfide bond</keyword>
<evidence type="ECO:0000256" key="1">
    <source>
        <dbReference type="ARBA" id="ARBA00010996"/>
    </source>
</evidence>
<dbReference type="InterPro" id="IPR013766">
    <property type="entry name" value="Thioredoxin_domain"/>
</dbReference>
<dbReference type="OrthoDB" id="9790194at2"/>
<evidence type="ECO:0000313" key="6">
    <source>
        <dbReference type="EMBL" id="CDO86171.1"/>
    </source>
</evidence>
<feature type="domain" description="Thioredoxin" evidence="5">
    <location>
        <begin position="1"/>
        <end position="163"/>
    </location>
</feature>
<organism evidence="6">
    <name type="scientific">Mycobacterium triplex</name>
    <dbReference type="NCBI Taxonomy" id="47839"/>
    <lineage>
        <taxon>Bacteria</taxon>
        <taxon>Bacillati</taxon>
        <taxon>Actinomycetota</taxon>
        <taxon>Actinomycetes</taxon>
        <taxon>Mycobacteriales</taxon>
        <taxon>Mycobacteriaceae</taxon>
        <taxon>Mycobacterium</taxon>
        <taxon>Mycobacterium simiae complex</taxon>
    </lineage>
</organism>
<dbReference type="Proteomes" id="UP000193710">
    <property type="component" value="Unassembled WGS sequence"/>
</dbReference>
<dbReference type="RefSeq" id="WP_036465675.1">
    <property type="nucleotide sequence ID" value="NZ_HG964446.1"/>
</dbReference>
<gene>
    <name evidence="6" type="primary">ypmQ</name>
    <name evidence="7" type="ORF">AWC29_29440</name>
    <name evidence="6" type="ORF">BN973_00512</name>
</gene>
<proteinExistence type="inferred from homology"/>
<dbReference type="PANTHER" id="PTHR12151">
    <property type="entry name" value="ELECTRON TRANSPORT PROTIN SCO1/SENC FAMILY MEMBER"/>
    <property type="match status" value="1"/>
</dbReference>
<dbReference type="PROSITE" id="PS51352">
    <property type="entry name" value="THIOREDOXIN_2"/>
    <property type="match status" value="1"/>
</dbReference>
<reference evidence="6" key="2">
    <citation type="submission" date="2014-04" db="EMBL/GenBank/DDBJ databases">
        <authorList>
            <person name="Xu Y.W."/>
            <person name="Yang Q."/>
        </authorList>
    </citation>
    <scope>NUCLEOTIDE SEQUENCE</scope>
    <source>
        <strain evidence="6">DSM 44626</strain>
    </source>
</reference>
<dbReference type="FunFam" id="3.40.30.10:FF:000013">
    <property type="entry name" value="Blast:Protein SCO1 homolog, mitochondrial"/>
    <property type="match status" value="1"/>
</dbReference>
<name>A0A024JRE5_9MYCO</name>
<protein>
    <submittedName>
        <fullName evidence="6">BsSco</fullName>
    </submittedName>
</protein>
<evidence type="ECO:0000256" key="4">
    <source>
        <dbReference type="PIRSR" id="PIRSR603782-2"/>
    </source>
</evidence>